<proteinExistence type="inferred from homology"/>
<evidence type="ECO:0000256" key="2">
    <source>
        <dbReference type="ARBA" id="ARBA00022857"/>
    </source>
</evidence>
<dbReference type="PRINTS" id="PR00069">
    <property type="entry name" value="ALDKETRDTASE"/>
</dbReference>
<dbReference type="RefSeq" id="WP_091386077.1">
    <property type="nucleotide sequence ID" value="NZ_FNQO01000001.1"/>
</dbReference>
<evidence type="ECO:0000256" key="5">
    <source>
        <dbReference type="PIRSR" id="PIRSR000097-1"/>
    </source>
</evidence>
<evidence type="ECO:0000256" key="6">
    <source>
        <dbReference type="PIRSR" id="PIRSR000097-2"/>
    </source>
</evidence>
<evidence type="ECO:0000256" key="1">
    <source>
        <dbReference type="ARBA" id="ARBA00007905"/>
    </source>
</evidence>
<evidence type="ECO:0000313" key="10">
    <source>
        <dbReference type="Proteomes" id="UP000198658"/>
    </source>
</evidence>
<accession>A0A1H3WWZ8</accession>
<reference evidence="10" key="1">
    <citation type="submission" date="2016-10" db="EMBL/GenBank/DDBJ databases">
        <authorList>
            <person name="Varghese N."/>
            <person name="Submissions S."/>
        </authorList>
    </citation>
    <scope>NUCLEOTIDE SEQUENCE [LARGE SCALE GENOMIC DNA]</scope>
    <source>
        <strain evidence="10">CGMCC 1.10657</strain>
    </source>
</reference>
<evidence type="ECO:0000313" key="9">
    <source>
        <dbReference type="EMBL" id="SDZ91697.1"/>
    </source>
</evidence>
<dbReference type="PROSITE" id="PS00798">
    <property type="entry name" value="ALDOKETO_REDUCTASE_1"/>
    <property type="match status" value="1"/>
</dbReference>
<protein>
    <submittedName>
        <fullName evidence="9">Aldo/keto reductase</fullName>
    </submittedName>
</protein>
<dbReference type="InterPro" id="IPR020471">
    <property type="entry name" value="AKR"/>
</dbReference>
<dbReference type="GO" id="GO:0016616">
    <property type="term" value="F:oxidoreductase activity, acting on the CH-OH group of donors, NAD or NADP as acceptor"/>
    <property type="evidence" value="ECO:0007669"/>
    <property type="project" value="UniProtKB-ARBA"/>
</dbReference>
<evidence type="ECO:0000256" key="7">
    <source>
        <dbReference type="PIRSR" id="PIRSR000097-3"/>
    </source>
</evidence>
<dbReference type="FunFam" id="3.20.20.100:FF:000002">
    <property type="entry name" value="2,5-diketo-D-gluconic acid reductase A"/>
    <property type="match status" value="1"/>
</dbReference>
<organism evidence="9 10">
    <name type="scientific">Microbulbifer marinus</name>
    <dbReference type="NCBI Taxonomy" id="658218"/>
    <lineage>
        <taxon>Bacteria</taxon>
        <taxon>Pseudomonadati</taxon>
        <taxon>Pseudomonadota</taxon>
        <taxon>Gammaproteobacteria</taxon>
        <taxon>Cellvibrionales</taxon>
        <taxon>Microbulbiferaceae</taxon>
        <taxon>Microbulbifer</taxon>
    </lineage>
</organism>
<dbReference type="Pfam" id="PF00248">
    <property type="entry name" value="Aldo_ket_red"/>
    <property type="match status" value="1"/>
</dbReference>
<evidence type="ECO:0000259" key="8">
    <source>
        <dbReference type="Pfam" id="PF00248"/>
    </source>
</evidence>
<dbReference type="OrthoDB" id="9804790at2"/>
<dbReference type="PIRSF" id="PIRSF000097">
    <property type="entry name" value="AKR"/>
    <property type="match status" value="1"/>
</dbReference>
<dbReference type="EMBL" id="FNQO01000001">
    <property type="protein sequence ID" value="SDZ91697.1"/>
    <property type="molecule type" value="Genomic_DNA"/>
</dbReference>
<dbReference type="InterPro" id="IPR036812">
    <property type="entry name" value="NAD(P)_OxRdtase_dom_sf"/>
</dbReference>
<feature type="site" description="Lowers pKa of active site Tyr" evidence="7">
    <location>
        <position position="78"/>
    </location>
</feature>
<dbReference type="InterPro" id="IPR018170">
    <property type="entry name" value="Aldo/ket_reductase_CS"/>
</dbReference>
<comment type="similarity">
    <text evidence="1">Belongs to the aldo/keto reductase family.</text>
</comment>
<dbReference type="InterPro" id="IPR023210">
    <property type="entry name" value="NADP_OxRdtase_dom"/>
</dbReference>
<dbReference type="Proteomes" id="UP000198658">
    <property type="component" value="Unassembled WGS sequence"/>
</dbReference>
<feature type="binding site" evidence="6">
    <location>
        <position position="110"/>
    </location>
    <ligand>
        <name>substrate</name>
    </ligand>
</feature>
<dbReference type="Gene3D" id="3.20.20.100">
    <property type="entry name" value="NADP-dependent oxidoreductase domain"/>
    <property type="match status" value="1"/>
</dbReference>
<keyword evidence="2" id="KW-0521">NADP</keyword>
<evidence type="ECO:0000256" key="4">
    <source>
        <dbReference type="ARBA" id="ARBA00049445"/>
    </source>
</evidence>
<dbReference type="STRING" id="658218.SAMN05216562_1192"/>
<keyword evidence="10" id="KW-1185">Reference proteome</keyword>
<feature type="domain" description="NADP-dependent oxidoreductase" evidence="8">
    <location>
        <begin position="14"/>
        <end position="269"/>
    </location>
</feature>
<dbReference type="SUPFAM" id="SSF51430">
    <property type="entry name" value="NAD(P)-linked oxidoreductase"/>
    <property type="match status" value="1"/>
</dbReference>
<dbReference type="AlphaFoldDB" id="A0A1H3WWZ8"/>
<sequence>MTTVTLNNGVEIPELGFGTAAIGEWQQDNGYVTETILKAMSIGYRHFDTASVYGNERALGRAIKDSGLPRQELFITSKVWDTEQGKETAAAFARSLERLELDYLDLYLVHWPVPAYTRETWQAMEKLYEEKKVRALGLSNFRKSDIEQIATFAEVKPTCNQIELHPYLTQKEMVEYCKFHKIAVACWSPLGSGSWSGVETKDKPITDPVIVELAEKHGVSAGQIILKWNIQQHRIVIPKAESLDHIRANFLLTGFELSEEDIAAIDSLNRDHRFGADPDTAHDSNKQVQVPE</sequence>
<evidence type="ECO:0000256" key="3">
    <source>
        <dbReference type="ARBA" id="ARBA00023002"/>
    </source>
</evidence>
<dbReference type="PROSITE" id="PS00062">
    <property type="entry name" value="ALDOKETO_REDUCTASE_2"/>
    <property type="match status" value="1"/>
</dbReference>
<dbReference type="PANTHER" id="PTHR43827">
    <property type="entry name" value="2,5-DIKETO-D-GLUCONIC ACID REDUCTASE"/>
    <property type="match status" value="1"/>
</dbReference>
<feature type="active site" description="Proton donor" evidence="5">
    <location>
        <position position="53"/>
    </location>
</feature>
<dbReference type="PANTHER" id="PTHR43827:SF3">
    <property type="entry name" value="NADP-DEPENDENT OXIDOREDUCTASE DOMAIN-CONTAINING PROTEIN"/>
    <property type="match status" value="1"/>
</dbReference>
<keyword evidence="3" id="KW-0560">Oxidoreductase</keyword>
<comment type="catalytic activity">
    <reaction evidence="4">
        <text>hydroxyacetone + NADP(+) = methylglyoxal + NADPH + H(+)</text>
        <dbReference type="Rhea" id="RHEA:27986"/>
        <dbReference type="ChEBI" id="CHEBI:15378"/>
        <dbReference type="ChEBI" id="CHEBI:17158"/>
        <dbReference type="ChEBI" id="CHEBI:27957"/>
        <dbReference type="ChEBI" id="CHEBI:57783"/>
        <dbReference type="ChEBI" id="CHEBI:58349"/>
    </reaction>
</comment>
<gene>
    <name evidence="9" type="ORF">SAMN05216562_1192</name>
</gene>
<dbReference type="CDD" id="cd19071">
    <property type="entry name" value="AKR_AKR1-5-like"/>
    <property type="match status" value="1"/>
</dbReference>
<name>A0A1H3WWZ8_9GAMM</name>